<dbReference type="SMART" id="SM00028">
    <property type="entry name" value="TPR"/>
    <property type="match status" value="3"/>
</dbReference>
<dbReference type="EMBL" id="CP048852">
    <property type="protein sequence ID" value="QIW79539.1"/>
    <property type="molecule type" value="Genomic_DNA"/>
</dbReference>
<dbReference type="Proteomes" id="UP000501914">
    <property type="component" value="Chromosome"/>
</dbReference>
<dbReference type="InterPro" id="IPR029044">
    <property type="entry name" value="Nucleotide-diphossugar_trans"/>
</dbReference>
<dbReference type="InterPro" id="IPR011990">
    <property type="entry name" value="TPR-like_helical_dom_sf"/>
</dbReference>
<dbReference type="Pfam" id="PF00535">
    <property type="entry name" value="Glycos_transf_2"/>
    <property type="match status" value="1"/>
</dbReference>
<dbReference type="PANTHER" id="PTHR43630:SF2">
    <property type="entry name" value="GLYCOSYLTRANSFERASE"/>
    <property type="match status" value="1"/>
</dbReference>
<dbReference type="GO" id="GO:0016740">
    <property type="term" value="F:transferase activity"/>
    <property type="evidence" value="ECO:0007669"/>
    <property type="project" value="UniProtKB-KW"/>
</dbReference>
<sequence>MKRPKLSVCMIVKNEERHIVRCLESVQHIADEIIVVDTGSNDRTEDICRSFHAKVYHHKWEQDFSKARNAGLQHVKGEWILILDADEELDHDTGSLLPSLLTDSLPSLGCMKVVNYTGKQWDENEAFEQRQFRLIRNQRNITFTGRVCERPEGEEASAAFSLPCIIHHYGYLEQEAQRKHKRNMSLLNAALLTSSADAFFLYHKAAEYDRGNEQDKALRLSVDSISICKRKKQIPPPAFYYLKYKLLIDTKRYEEAARDINEALAHYPDYCTLHYYKGIIMYQLKKVREAITAFEACLQADSDNHQYVQVKGAADFRSSCWLGVCYAELHQPMTAVLYVKKALKANPKCSRAQRVFSELTKDQAVHA</sequence>
<dbReference type="AlphaFoldDB" id="A0A6H0WHV8"/>
<gene>
    <name evidence="2" type="ORF">G4P54_06920</name>
</gene>
<name>A0A6H0WHV8_9BACI</name>
<proteinExistence type="predicted"/>
<dbReference type="InterPro" id="IPR001173">
    <property type="entry name" value="Glyco_trans_2-like"/>
</dbReference>
<organism evidence="2 3">
    <name type="scientific">Bacillus tequilensis</name>
    <dbReference type="NCBI Taxonomy" id="227866"/>
    <lineage>
        <taxon>Bacteria</taxon>
        <taxon>Bacillati</taxon>
        <taxon>Bacillota</taxon>
        <taxon>Bacilli</taxon>
        <taxon>Bacillales</taxon>
        <taxon>Bacillaceae</taxon>
        <taxon>Bacillus</taxon>
    </lineage>
</organism>
<evidence type="ECO:0000313" key="3">
    <source>
        <dbReference type="Proteomes" id="UP000501914"/>
    </source>
</evidence>
<dbReference type="RefSeq" id="WP_167872198.1">
    <property type="nucleotide sequence ID" value="NZ_CP048852.1"/>
</dbReference>
<dbReference type="PANTHER" id="PTHR43630">
    <property type="entry name" value="POLY-BETA-1,6-N-ACETYL-D-GLUCOSAMINE SYNTHASE"/>
    <property type="match status" value="1"/>
</dbReference>
<keyword evidence="2" id="KW-0808">Transferase</keyword>
<dbReference type="Gene3D" id="3.90.550.10">
    <property type="entry name" value="Spore Coat Polysaccharide Biosynthesis Protein SpsA, Chain A"/>
    <property type="match status" value="1"/>
</dbReference>
<evidence type="ECO:0000259" key="1">
    <source>
        <dbReference type="Pfam" id="PF00535"/>
    </source>
</evidence>
<protein>
    <submittedName>
        <fullName evidence="2">Glycosyltransferase</fullName>
    </submittedName>
</protein>
<dbReference type="InterPro" id="IPR019734">
    <property type="entry name" value="TPR_rpt"/>
</dbReference>
<reference evidence="2 3" key="1">
    <citation type="submission" date="2020-02" db="EMBL/GenBank/DDBJ databases">
        <title>Genome sequencing, annotation and comparative genomic analysis of Bacillus tequilensis EA-CB0015, an effective biological control agent against Pseudocercospora fijiensis in banana plants.</title>
        <authorList>
            <person name="Cuellar-Gaviria T.Z."/>
            <person name="Ju K.-S."/>
            <person name="Villegas-Escobar V."/>
        </authorList>
    </citation>
    <scope>NUCLEOTIDE SEQUENCE [LARGE SCALE GENOMIC DNA]</scope>
    <source>
        <strain evidence="2 3">EA-CB0015</strain>
    </source>
</reference>
<dbReference type="CDD" id="cd02511">
    <property type="entry name" value="Beta4Glucosyltransferase"/>
    <property type="match status" value="1"/>
</dbReference>
<keyword evidence="3" id="KW-1185">Reference proteome</keyword>
<dbReference type="Gene3D" id="1.25.40.10">
    <property type="entry name" value="Tetratricopeptide repeat domain"/>
    <property type="match status" value="1"/>
</dbReference>
<dbReference type="SUPFAM" id="SSF53448">
    <property type="entry name" value="Nucleotide-diphospho-sugar transferases"/>
    <property type="match status" value="1"/>
</dbReference>
<dbReference type="KEGG" id="bteq:G4P54_06920"/>
<feature type="domain" description="Glycosyltransferase 2-like" evidence="1">
    <location>
        <begin position="7"/>
        <end position="125"/>
    </location>
</feature>
<dbReference type="SUPFAM" id="SSF48452">
    <property type="entry name" value="TPR-like"/>
    <property type="match status" value="1"/>
</dbReference>
<evidence type="ECO:0000313" key="2">
    <source>
        <dbReference type="EMBL" id="QIW79539.1"/>
    </source>
</evidence>
<accession>A0A6H0WHV8</accession>